<reference evidence="1 2" key="1">
    <citation type="submission" date="2017-11" db="EMBL/GenBank/DDBJ databases">
        <title>Genomic Encyclopedia of Archaeal and Bacterial Type Strains, Phase II (KMG-II): From Individual Species to Whole Genera.</title>
        <authorList>
            <person name="Goeker M."/>
        </authorList>
    </citation>
    <scope>NUCLEOTIDE SEQUENCE [LARGE SCALE GENOMIC DNA]</scope>
    <source>
        <strain evidence="1 2">DSM 22413</strain>
    </source>
</reference>
<organism evidence="1 2">
    <name type="scientific">Luteimicrobium subarcticum</name>
    <dbReference type="NCBI Taxonomy" id="620910"/>
    <lineage>
        <taxon>Bacteria</taxon>
        <taxon>Bacillati</taxon>
        <taxon>Actinomycetota</taxon>
        <taxon>Actinomycetes</taxon>
        <taxon>Micrococcales</taxon>
        <taxon>Luteimicrobium</taxon>
    </lineage>
</organism>
<dbReference type="OrthoDB" id="3210767at2"/>
<evidence type="ECO:0008006" key="3">
    <source>
        <dbReference type="Google" id="ProtNLM"/>
    </source>
</evidence>
<evidence type="ECO:0000313" key="1">
    <source>
        <dbReference type="EMBL" id="PJI93437.1"/>
    </source>
</evidence>
<dbReference type="InterPro" id="IPR005583">
    <property type="entry name" value="YaaA"/>
</dbReference>
<accession>A0A2M8WR80</accession>
<comment type="caution">
    <text evidence="1">The sequence shown here is derived from an EMBL/GenBank/DDBJ whole genome shotgun (WGS) entry which is preliminary data.</text>
</comment>
<evidence type="ECO:0000313" key="2">
    <source>
        <dbReference type="Proteomes" id="UP000231586"/>
    </source>
</evidence>
<keyword evidence="2" id="KW-1185">Reference proteome</keyword>
<dbReference type="PANTHER" id="PTHR30283:SF4">
    <property type="entry name" value="PEROXIDE STRESS RESISTANCE PROTEIN YAAA"/>
    <property type="match status" value="1"/>
</dbReference>
<dbReference type="RefSeq" id="WP_100350127.1">
    <property type="nucleotide sequence ID" value="NZ_PGTZ01000008.1"/>
</dbReference>
<dbReference type="GO" id="GO:0005829">
    <property type="term" value="C:cytosol"/>
    <property type="evidence" value="ECO:0007669"/>
    <property type="project" value="TreeGrafter"/>
</dbReference>
<name>A0A2M8WR80_9MICO</name>
<dbReference type="Pfam" id="PF03883">
    <property type="entry name" value="H2O2_YaaD"/>
    <property type="match status" value="1"/>
</dbReference>
<dbReference type="Proteomes" id="UP000231586">
    <property type="component" value="Unassembled WGS sequence"/>
</dbReference>
<dbReference type="AlphaFoldDB" id="A0A2M8WR80"/>
<protein>
    <recommendedName>
        <fullName evidence="3">Peroxide stress protein YaaA</fullName>
    </recommendedName>
</protein>
<proteinExistence type="predicted"/>
<sequence length="267" mass="27797">MLVVLPPSEGKTPAATGPAVELASLSAPELTEHRERVLDALAAVSARPDALELLGVGASLADDVARNTRLRTEPAAHAAHVYTGVLYAAARLGEALADGGVPASRLADVLTVSALWGAVTPLDRVPAYRLSMGTDLPGVGPLARAWREPLAKALDARGAGDVVVDCRSASYAAAWKPPADAEHVQVVILREHQGRRSVVSHHAKHTRGVLTGHLVHRDGAPPRSAGALLEAARELVGDVRDGRRILAADLVAGRGRAQALQVVVTDV</sequence>
<dbReference type="PANTHER" id="PTHR30283">
    <property type="entry name" value="PEROXIDE STRESS RESPONSE PROTEIN YAAA"/>
    <property type="match status" value="1"/>
</dbReference>
<dbReference type="GO" id="GO:0033194">
    <property type="term" value="P:response to hydroperoxide"/>
    <property type="evidence" value="ECO:0007669"/>
    <property type="project" value="TreeGrafter"/>
</dbReference>
<gene>
    <name evidence="1" type="ORF">CLV34_2010</name>
</gene>
<dbReference type="EMBL" id="PGTZ01000008">
    <property type="protein sequence ID" value="PJI93437.1"/>
    <property type="molecule type" value="Genomic_DNA"/>
</dbReference>